<evidence type="ECO:0000259" key="1">
    <source>
        <dbReference type="Pfam" id="PF07791"/>
    </source>
</evidence>
<dbReference type="RefSeq" id="WP_120461945.1">
    <property type="nucleotide sequence ID" value="NZ_BMIW01000052.1"/>
</dbReference>
<evidence type="ECO:0000313" key="2">
    <source>
        <dbReference type="EMBL" id="GGG18419.1"/>
    </source>
</evidence>
<keyword evidence="3" id="KW-1185">Reference proteome</keyword>
<name>A0ABQ1W9S5_9BACL</name>
<comment type="caution">
    <text evidence="2">The sequence shown here is derived from an EMBL/GenBank/DDBJ whole genome shotgun (WGS) entry which is preliminary data.</text>
</comment>
<dbReference type="EMBL" id="BMIW01000052">
    <property type="protein sequence ID" value="GGG18419.1"/>
    <property type="molecule type" value="Genomic_DNA"/>
</dbReference>
<organism evidence="2 3">
    <name type="scientific">Paenibacillus aceti</name>
    <dbReference type="NCBI Taxonomy" id="1820010"/>
    <lineage>
        <taxon>Bacteria</taxon>
        <taxon>Bacillati</taxon>
        <taxon>Bacillota</taxon>
        <taxon>Bacilli</taxon>
        <taxon>Bacillales</taxon>
        <taxon>Paenibacillaceae</taxon>
        <taxon>Paenibacillus</taxon>
    </lineage>
</organism>
<protein>
    <recommendedName>
        <fullName evidence="1">Immunity MXAN-0049 protein domain-containing protein</fullName>
    </recommendedName>
</protein>
<gene>
    <name evidence="2" type="ORF">GCM10010913_45710</name>
</gene>
<sequence>MKVWKWGYESDKYDSFTFPDPLEVFDQYFDPYFNGTVIGEKWGVVPFETYRSRKRCDCTGIGSNIPIFSEKAVRLLEPYLNSNAELLPLQHPSKAYYAVNVTRIIDALDYENSVIEYVKGRPHLIDQVHRFVFKLDVIQEHAIFKIPEYKSLRIFVTDTFKDAVEANGLKGFTFELLWDSEANSDAEADLERQYQEALAAVEHNKGEEFPFDEAIKRMEAGESLASGPWRLQQAPDSTVRLGNLQADGSCNWIQPIYYPPILLDLKWHVVNSLPMK</sequence>
<accession>A0ABQ1W9S5</accession>
<proteinExistence type="predicted"/>
<reference evidence="3" key="1">
    <citation type="journal article" date="2019" name="Int. J. Syst. Evol. Microbiol.">
        <title>The Global Catalogue of Microorganisms (GCM) 10K type strain sequencing project: providing services to taxonomists for standard genome sequencing and annotation.</title>
        <authorList>
            <consortium name="The Broad Institute Genomics Platform"/>
            <consortium name="The Broad Institute Genome Sequencing Center for Infectious Disease"/>
            <person name="Wu L."/>
            <person name="Ma J."/>
        </authorList>
    </citation>
    <scope>NUCLEOTIDE SEQUENCE [LARGE SCALE GENOMIC DNA]</scope>
    <source>
        <strain evidence="3">CGMCC 1.15420</strain>
    </source>
</reference>
<feature type="domain" description="Immunity MXAN-0049 protein" evidence="1">
    <location>
        <begin position="92"/>
        <end position="175"/>
    </location>
</feature>
<dbReference type="InterPro" id="IPR012433">
    <property type="entry name" value="Imm11"/>
</dbReference>
<evidence type="ECO:0000313" key="3">
    <source>
        <dbReference type="Proteomes" id="UP000608420"/>
    </source>
</evidence>
<dbReference type="Proteomes" id="UP000608420">
    <property type="component" value="Unassembled WGS sequence"/>
</dbReference>
<dbReference type="Pfam" id="PF07791">
    <property type="entry name" value="Imm11"/>
    <property type="match status" value="1"/>
</dbReference>